<reference evidence="1 2" key="1">
    <citation type="journal article" date="2015" name="Genome Biol. Evol.">
        <title>Phylogenomic analyses indicate that early fungi evolved digesting cell walls of algal ancestors of land plants.</title>
        <authorList>
            <person name="Chang Y."/>
            <person name="Wang S."/>
            <person name="Sekimoto S."/>
            <person name="Aerts A.L."/>
            <person name="Choi C."/>
            <person name="Clum A."/>
            <person name="LaButti K.M."/>
            <person name="Lindquist E.A."/>
            <person name="Yee Ngan C."/>
            <person name="Ohm R.A."/>
            <person name="Salamov A.A."/>
            <person name="Grigoriev I.V."/>
            <person name="Spatafora J.W."/>
            <person name="Berbee M.L."/>
        </authorList>
    </citation>
    <scope>NUCLEOTIDE SEQUENCE [LARGE SCALE GENOMIC DNA]</scope>
    <source>
        <strain evidence="1 2">NRRL 28638</strain>
    </source>
</reference>
<protein>
    <submittedName>
        <fullName evidence="1">Uncharacterized protein</fullName>
    </submittedName>
</protein>
<evidence type="ECO:0000313" key="1">
    <source>
        <dbReference type="EMBL" id="KXN65865.1"/>
    </source>
</evidence>
<dbReference type="AlphaFoldDB" id="A0A137NSW5"/>
<keyword evidence="2" id="KW-1185">Reference proteome</keyword>
<dbReference type="EMBL" id="KQ964804">
    <property type="protein sequence ID" value="KXN65865.1"/>
    <property type="molecule type" value="Genomic_DNA"/>
</dbReference>
<dbReference type="Proteomes" id="UP000070444">
    <property type="component" value="Unassembled WGS sequence"/>
</dbReference>
<sequence>MSYPCDKTLKINKTTIEAAAIDCSEKITHCTTEQVASQAWTSTFRAPSVASPQTIKPSLVDQFYAKYNESHAYSSIPTNPFKLGIFQNVTKSCLSINLTPTITFSLTSSVTHFTQSYAQDTQATHSCQNYNLSVIANASSNKSLDLIPFQVRKFPISAPNDSQINTAVSFQKIQSSALALRQSGQVSIHQGHLHFPPLNIARPSIYNIAQGVYQSSQVTFSISLATQFIQPHSIDIHEDILPLSYAIHSQTPYTPECVSKNKLASIGHHSWLSTIHALTTRQIPAANNSQSIQCISRKNEIRNYQINYKAALDYIFGLIQAYINQEPSHTSRVSQVKQSFTLSIQAEFFQNNLEFTPNIILGQIGISINQSSCPTLSFSQAFQFTYSCSQIYIRHDMLSIESAFHSNYTLPPQLSTTYSLLTYTFEYPSYNPNLLDVSTSHLSSRLLINESTSTYPNSEPLAHNLISEPCVPNTNNSIPNSSISKSSLQNPVPESCVPRILITNPKLPKLISSLFNHRSRAPTVSTTLELAYGEFI</sequence>
<gene>
    <name evidence="1" type="ORF">CONCODRAFT_87685</name>
</gene>
<evidence type="ECO:0000313" key="2">
    <source>
        <dbReference type="Proteomes" id="UP000070444"/>
    </source>
</evidence>
<organism evidence="1 2">
    <name type="scientific">Conidiobolus coronatus (strain ATCC 28846 / CBS 209.66 / NRRL 28638)</name>
    <name type="common">Delacroixia coronata</name>
    <dbReference type="NCBI Taxonomy" id="796925"/>
    <lineage>
        <taxon>Eukaryota</taxon>
        <taxon>Fungi</taxon>
        <taxon>Fungi incertae sedis</taxon>
        <taxon>Zoopagomycota</taxon>
        <taxon>Entomophthoromycotina</taxon>
        <taxon>Entomophthoromycetes</taxon>
        <taxon>Entomophthorales</taxon>
        <taxon>Ancylistaceae</taxon>
        <taxon>Conidiobolus</taxon>
    </lineage>
</organism>
<accession>A0A137NSW5</accession>
<name>A0A137NSW5_CONC2</name>
<proteinExistence type="predicted"/>